<dbReference type="PROSITE" id="PS51755">
    <property type="entry name" value="OMPR_PHOB"/>
    <property type="match status" value="1"/>
</dbReference>
<dbReference type="Gene3D" id="1.10.10.10">
    <property type="entry name" value="Winged helix-like DNA-binding domain superfamily/Winged helix DNA-binding domain"/>
    <property type="match status" value="1"/>
</dbReference>
<gene>
    <name evidence="12" type="ordered locus">Clocel_4205</name>
</gene>
<dbReference type="SMART" id="SM00862">
    <property type="entry name" value="Trans_reg_C"/>
    <property type="match status" value="1"/>
</dbReference>
<evidence type="ECO:0000256" key="4">
    <source>
        <dbReference type="ARBA" id="ARBA00023015"/>
    </source>
</evidence>
<keyword evidence="2 8" id="KW-0597">Phosphoprotein</keyword>
<dbReference type="SUPFAM" id="SSF52172">
    <property type="entry name" value="CheY-like"/>
    <property type="match status" value="1"/>
</dbReference>
<feature type="modified residue" description="4-aspartylphosphate" evidence="8">
    <location>
        <position position="55"/>
    </location>
</feature>
<dbReference type="GO" id="GO:0000156">
    <property type="term" value="F:phosphorelay response regulator activity"/>
    <property type="evidence" value="ECO:0007669"/>
    <property type="project" value="TreeGrafter"/>
</dbReference>
<dbReference type="Gene3D" id="6.10.250.690">
    <property type="match status" value="1"/>
</dbReference>
<protein>
    <recommendedName>
        <fullName evidence="1">Stage 0 sporulation protein A homolog</fullName>
    </recommendedName>
</protein>
<organism evidence="12 13">
    <name type="scientific">Clostridium cellulovorans (strain ATCC 35296 / DSM 3052 / OCM 3 / 743B)</name>
    <dbReference type="NCBI Taxonomy" id="573061"/>
    <lineage>
        <taxon>Bacteria</taxon>
        <taxon>Bacillati</taxon>
        <taxon>Bacillota</taxon>
        <taxon>Clostridia</taxon>
        <taxon>Eubacteriales</taxon>
        <taxon>Clostridiaceae</taxon>
        <taxon>Clostridium</taxon>
    </lineage>
</organism>
<evidence type="ECO:0000256" key="1">
    <source>
        <dbReference type="ARBA" id="ARBA00018672"/>
    </source>
</evidence>
<dbReference type="EMBL" id="CP002160">
    <property type="protein sequence ID" value="ADL53866.1"/>
    <property type="molecule type" value="Genomic_DNA"/>
</dbReference>
<evidence type="ECO:0000313" key="13">
    <source>
        <dbReference type="Proteomes" id="UP000002730"/>
    </source>
</evidence>
<dbReference type="FunFam" id="1.10.10.10:FF:000018">
    <property type="entry name" value="DNA-binding response regulator ResD"/>
    <property type="match status" value="1"/>
</dbReference>
<dbReference type="Proteomes" id="UP000002730">
    <property type="component" value="Chromosome"/>
</dbReference>
<evidence type="ECO:0000313" key="12">
    <source>
        <dbReference type="EMBL" id="ADL53866.1"/>
    </source>
</evidence>
<dbReference type="GO" id="GO:0006355">
    <property type="term" value="P:regulation of DNA-templated transcription"/>
    <property type="evidence" value="ECO:0007669"/>
    <property type="project" value="InterPro"/>
</dbReference>
<keyword evidence="6" id="KW-0804">Transcription</keyword>
<dbReference type="eggNOG" id="COG0745">
    <property type="taxonomic scope" value="Bacteria"/>
</dbReference>
<name>D9SN74_CLOC7</name>
<proteinExistence type="predicted"/>
<dbReference type="Gene3D" id="3.40.50.2300">
    <property type="match status" value="1"/>
</dbReference>
<dbReference type="InterPro" id="IPR036388">
    <property type="entry name" value="WH-like_DNA-bd_sf"/>
</dbReference>
<dbReference type="Pfam" id="PF00486">
    <property type="entry name" value="Trans_reg_C"/>
    <property type="match status" value="1"/>
</dbReference>
<dbReference type="InterPro" id="IPR039420">
    <property type="entry name" value="WalR-like"/>
</dbReference>
<dbReference type="SMART" id="SM00448">
    <property type="entry name" value="REC"/>
    <property type="match status" value="1"/>
</dbReference>
<dbReference type="PANTHER" id="PTHR48111">
    <property type="entry name" value="REGULATOR OF RPOS"/>
    <property type="match status" value="1"/>
</dbReference>
<dbReference type="GO" id="GO:0032993">
    <property type="term" value="C:protein-DNA complex"/>
    <property type="evidence" value="ECO:0007669"/>
    <property type="project" value="TreeGrafter"/>
</dbReference>
<keyword evidence="13" id="KW-1185">Reference proteome</keyword>
<feature type="domain" description="OmpR/PhoB-type" evidence="11">
    <location>
        <begin position="132"/>
        <end position="231"/>
    </location>
</feature>
<evidence type="ECO:0000259" key="11">
    <source>
        <dbReference type="PROSITE" id="PS51755"/>
    </source>
</evidence>
<comment type="function">
    <text evidence="7">May play the central regulatory role in sporulation. It may be an element of the effector pathway responsible for the activation of sporulation genes in response to nutritional stress. Spo0A may act in concert with spo0H (a sigma factor) to control the expression of some genes that are critical to the sporulation process.</text>
</comment>
<accession>D9SN74</accession>
<keyword evidence="3" id="KW-0902">Two-component regulatory system</keyword>
<dbReference type="CDD" id="cd00383">
    <property type="entry name" value="trans_reg_C"/>
    <property type="match status" value="1"/>
</dbReference>
<evidence type="ECO:0000256" key="5">
    <source>
        <dbReference type="ARBA" id="ARBA00023125"/>
    </source>
</evidence>
<dbReference type="InterPro" id="IPR001867">
    <property type="entry name" value="OmpR/PhoB-type_DNA-bd"/>
</dbReference>
<dbReference type="PROSITE" id="PS50110">
    <property type="entry name" value="RESPONSE_REGULATORY"/>
    <property type="match status" value="1"/>
</dbReference>
<dbReference type="GO" id="GO:0005829">
    <property type="term" value="C:cytosol"/>
    <property type="evidence" value="ECO:0007669"/>
    <property type="project" value="TreeGrafter"/>
</dbReference>
<dbReference type="RefSeq" id="WP_010074221.1">
    <property type="nucleotide sequence ID" value="NC_014393.1"/>
</dbReference>
<dbReference type="InterPro" id="IPR001789">
    <property type="entry name" value="Sig_transdc_resp-reg_receiver"/>
</dbReference>
<dbReference type="HOGENOM" id="CLU_000445_30_3_9"/>
<evidence type="ECO:0000256" key="8">
    <source>
        <dbReference type="PROSITE-ProRule" id="PRU00169"/>
    </source>
</evidence>
<dbReference type="KEGG" id="ccb:Clocel_4205"/>
<evidence type="ECO:0000256" key="2">
    <source>
        <dbReference type="ARBA" id="ARBA00022553"/>
    </source>
</evidence>
<dbReference type="STRING" id="573061.Clocel_4205"/>
<dbReference type="OrthoDB" id="1655504at2"/>
<keyword evidence="4" id="KW-0805">Transcription regulation</keyword>
<evidence type="ECO:0000256" key="7">
    <source>
        <dbReference type="ARBA" id="ARBA00024867"/>
    </source>
</evidence>
<feature type="domain" description="Response regulatory" evidence="10">
    <location>
        <begin position="6"/>
        <end position="119"/>
    </location>
</feature>
<reference evidence="12 13" key="1">
    <citation type="submission" date="2010-08" db="EMBL/GenBank/DDBJ databases">
        <title>Complete sequence of Clostridium cellulovorans 743B.</title>
        <authorList>
            <consortium name="US DOE Joint Genome Institute"/>
            <person name="Lucas S."/>
            <person name="Copeland A."/>
            <person name="Lapidus A."/>
            <person name="Cheng J.-F."/>
            <person name="Bruce D."/>
            <person name="Goodwin L."/>
            <person name="Pitluck S."/>
            <person name="Chertkov O."/>
            <person name="Detter J.C."/>
            <person name="Han C."/>
            <person name="Tapia R."/>
            <person name="Land M."/>
            <person name="Hauser L."/>
            <person name="Chang Y.-J."/>
            <person name="Jeffries C."/>
            <person name="Kyrpides N."/>
            <person name="Ivanova N."/>
            <person name="Mikhailova N."/>
            <person name="Hemme C.L."/>
            <person name="Woyke T."/>
        </authorList>
    </citation>
    <scope>NUCLEOTIDE SEQUENCE [LARGE SCALE GENOMIC DNA]</scope>
    <source>
        <strain evidence="13">ATCC 35296 / DSM 3052 / OCM 3 / 743B</strain>
    </source>
</reference>
<keyword evidence="5 9" id="KW-0238">DNA-binding</keyword>
<evidence type="ECO:0000259" key="10">
    <source>
        <dbReference type="PROSITE" id="PS50110"/>
    </source>
</evidence>
<dbReference type="AlphaFoldDB" id="D9SN74"/>
<dbReference type="PANTHER" id="PTHR48111:SF2">
    <property type="entry name" value="RESPONSE REGULATOR SAER"/>
    <property type="match status" value="1"/>
</dbReference>
<evidence type="ECO:0000256" key="9">
    <source>
        <dbReference type="PROSITE-ProRule" id="PRU01091"/>
    </source>
</evidence>
<dbReference type="GO" id="GO:0000976">
    <property type="term" value="F:transcription cis-regulatory region binding"/>
    <property type="evidence" value="ECO:0007669"/>
    <property type="project" value="TreeGrafter"/>
</dbReference>
<feature type="DNA-binding region" description="OmpR/PhoB-type" evidence="9">
    <location>
        <begin position="132"/>
        <end position="231"/>
    </location>
</feature>
<evidence type="ECO:0000256" key="3">
    <source>
        <dbReference type="ARBA" id="ARBA00023012"/>
    </source>
</evidence>
<evidence type="ECO:0000256" key="6">
    <source>
        <dbReference type="ARBA" id="ARBA00023163"/>
    </source>
</evidence>
<dbReference type="InterPro" id="IPR011006">
    <property type="entry name" value="CheY-like_superfamily"/>
</dbReference>
<sequence>MDDNIEVLIVEDDIDINELLCNILIKEGYRVRGAYSGSEAKMCLEQFDYDIVLLDLMLPGICGENLIAEIRKVKVMPIIVISAKTAQGDKINVLKLGADDFVSKPFDIYEVVARVEAQLRRYKEFSNSKEESNRLIYKNITLDLDAREAFVKDKQLSLTFREFEILELLMKNPKKVFTRANIFQTVWNDEFLGDDNTINVHMSNLRSKLSEVDSETKYIQTVWGIGFKFQE</sequence>
<dbReference type="Pfam" id="PF00072">
    <property type="entry name" value="Response_reg"/>
    <property type="match status" value="1"/>
</dbReference>